<comment type="caution">
    <text evidence="3">The sequence shown here is derived from an EMBL/GenBank/DDBJ whole genome shotgun (WGS) entry which is preliminary data.</text>
</comment>
<evidence type="ECO:0000259" key="2">
    <source>
        <dbReference type="Pfam" id="PF20681"/>
    </source>
</evidence>
<dbReference type="InterPro" id="IPR049203">
    <property type="entry name" value="DUF6818"/>
</dbReference>
<evidence type="ECO:0000256" key="1">
    <source>
        <dbReference type="SAM" id="MobiDB-lite"/>
    </source>
</evidence>
<feature type="compositionally biased region" description="Basic and acidic residues" evidence="1">
    <location>
        <begin position="139"/>
        <end position="153"/>
    </location>
</feature>
<feature type="domain" description="DUF6818" evidence="2">
    <location>
        <begin position="197"/>
        <end position="251"/>
    </location>
</feature>
<gene>
    <name evidence="3" type="ORF">B0H17DRAFT_1209138</name>
</gene>
<dbReference type="PANTHER" id="PTHR34409">
    <property type="entry name" value="SET DOMAIN-CONTAINING PROTEIN"/>
    <property type="match status" value="1"/>
</dbReference>
<sequence>MSHPSRPPLTPLPPPHMPPDLQLHTASDGSQWFNNEGQWVRFDPQHPMDVDSPGPTGNSYQGPPFTQPPVQDPLNRVPAQYNFTMRPVPSSSRVPEVPIDPRLLPLPDHDDLDLTDPAMIARARGLQSFKKGAGARRKAKDDPKGKKRAREDSSGDDSDGDAHVTKRGRPHGASNYSKEDVRFLFKCIEKELPMAGTGWTLVHKRYNDYRRQHSRPKRTVKSLENKYKGYLKLKKPTGDADCPPEVKRAYELEALDVF</sequence>
<proteinExistence type="predicted"/>
<organism evidence="3 4">
    <name type="scientific">Mycena rosella</name>
    <name type="common">Pink bonnet</name>
    <name type="synonym">Agaricus rosellus</name>
    <dbReference type="NCBI Taxonomy" id="1033263"/>
    <lineage>
        <taxon>Eukaryota</taxon>
        <taxon>Fungi</taxon>
        <taxon>Dikarya</taxon>
        <taxon>Basidiomycota</taxon>
        <taxon>Agaricomycotina</taxon>
        <taxon>Agaricomycetes</taxon>
        <taxon>Agaricomycetidae</taxon>
        <taxon>Agaricales</taxon>
        <taxon>Marasmiineae</taxon>
        <taxon>Mycenaceae</taxon>
        <taxon>Mycena</taxon>
    </lineage>
</organism>
<dbReference type="Pfam" id="PF20681">
    <property type="entry name" value="DUF6818"/>
    <property type="match status" value="1"/>
</dbReference>
<feature type="compositionally biased region" description="Polar residues" evidence="1">
    <location>
        <begin position="24"/>
        <end position="37"/>
    </location>
</feature>
<evidence type="ECO:0000313" key="4">
    <source>
        <dbReference type="Proteomes" id="UP001221757"/>
    </source>
</evidence>
<feature type="region of interest" description="Disordered" evidence="1">
    <location>
        <begin position="1"/>
        <end position="110"/>
    </location>
</feature>
<protein>
    <recommendedName>
        <fullName evidence="2">DUF6818 domain-containing protein</fullName>
    </recommendedName>
</protein>
<evidence type="ECO:0000313" key="3">
    <source>
        <dbReference type="EMBL" id="KAJ7671082.1"/>
    </source>
</evidence>
<feature type="region of interest" description="Disordered" evidence="1">
    <location>
        <begin position="126"/>
        <end position="175"/>
    </location>
</feature>
<accession>A0AAD7G624</accession>
<dbReference type="EMBL" id="JARKIE010000176">
    <property type="protein sequence ID" value="KAJ7671082.1"/>
    <property type="molecule type" value="Genomic_DNA"/>
</dbReference>
<reference evidence="3" key="1">
    <citation type="submission" date="2023-03" db="EMBL/GenBank/DDBJ databases">
        <title>Massive genome expansion in bonnet fungi (Mycena s.s.) driven by repeated elements and novel gene families across ecological guilds.</title>
        <authorList>
            <consortium name="Lawrence Berkeley National Laboratory"/>
            <person name="Harder C.B."/>
            <person name="Miyauchi S."/>
            <person name="Viragh M."/>
            <person name="Kuo A."/>
            <person name="Thoen E."/>
            <person name="Andreopoulos B."/>
            <person name="Lu D."/>
            <person name="Skrede I."/>
            <person name="Drula E."/>
            <person name="Henrissat B."/>
            <person name="Morin E."/>
            <person name="Kohler A."/>
            <person name="Barry K."/>
            <person name="LaButti K."/>
            <person name="Morin E."/>
            <person name="Salamov A."/>
            <person name="Lipzen A."/>
            <person name="Mereny Z."/>
            <person name="Hegedus B."/>
            <person name="Baldrian P."/>
            <person name="Stursova M."/>
            <person name="Weitz H."/>
            <person name="Taylor A."/>
            <person name="Grigoriev I.V."/>
            <person name="Nagy L.G."/>
            <person name="Martin F."/>
            <person name="Kauserud H."/>
        </authorList>
    </citation>
    <scope>NUCLEOTIDE SEQUENCE</scope>
    <source>
        <strain evidence="3">CBHHK067</strain>
    </source>
</reference>
<keyword evidence="4" id="KW-1185">Reference proteome</keyword>
<feature type="compositionally biased region" description="Pro residues" evidence="1">
    <location>
        <begin position="1"/>
        <end position="18"/>
    </location>
</feature>
<dbReference type="PANTHER" id="PTHR34409:SF1">
    <property type="entry name" value="MYB-LIKE DOMAIN-CONTAINING PROTEIN"/>
    <property type="match status" value="1"/>
</dbReference>
<dbReference type="Proteomes" id="UP001221757">
    <property type="component" value="Unassembled WGS sequence"/>
</dbReference>
<dbReference type="AlphaFoldDB" id="A0AAD7G624"/>
<name>A0AAD7G624_MYCRO</name>
<feature type="compositionally biased region" description="Low complexity" evidence="1">
    <location>
        <begin position="86"/>
        <end position="106"/>
    </location>
</feature>